<keyword evidence="2" id="KW-1185">Reference proteome</keyword>
<name>A0AC61S098_9FIRM</name>
<proteinExistence type="predicted"/>
<reference evidence="1" key="1">
    <citation type="submission" date="2019-04" db="EMBL/GenBank/DDBJ databases">
        <title>Microbes associate with the intestines of laboratory mice.</title>
        <authorList>
            <person name="Navarre W."/>
            <person name="Wong E."/>
            <person name="Huang K."/>
            <person name="Tropini C."/>
            <person name="Ng K."/>
            <person name="Yu B."/>
        </authorList>
    </citation>
    <scope>NUCLEOTIDE SEQUENCE</scope>
    <source>
        <strain evidence="1">NM01_1-7b</strain>
    </source>
</reference>
<protein>
    <submittedName>
        <fullName evidence="1">3-phosphoglycerate dehydrogenase</fullName>
    </submittedName>
</protein>
<accession>A0AC61S098</accession>
<evidence type="ECO:0000313" key="2">
    <source>
        <dbReference type="Proteomes" id="UP000304953"/>
    </source>
</evidence>
<comment type="caution">
    <text evidence="1">The sequence shown here is derived from an EMBL/GenBank/DDBJ whole genome shotgun (WGS) entry which is preliminary data.</text>
</comment>
<organism evidence="1 2">
    <name type="scientific">Petralouisia muris</name>
    <dbReference type="NCBI Taxonomy" id="3032872"/>
    <lineage>
        <taxon>Bacteria</taxon>
        <taxon>Bacillati</taxon>
        <taxon>Bacillota</taxon>
        <taxon>Clostridia</taxon>
        <taxon>Lachnospirales</taxon>
        <taxon>Lachnospiraceae</taxon>
        <taxon>Petralouisia</taxon>
    </lineage>
</organism>
<dbReference type="EMBL" id="SRYA01000008">
    <property type="protein sequence ID" value="TGY97359.1"/>
    <property type="molecule type" value="Genomic_DNA"/>
</dbReference>
<gene>
    <name evidence="1" type="ORF">E5329_05475</name>
</gene>
<evidence type="ECO:0000313" key="1">
    <source>
        <dbReference type="EMBL" id="TGY97359.1"/>
    </source>
</evidence>
<dbReference type="Proteomes" id="UP000304953">
    <property type="component" value="Unassembled WGS sequence"/>
</dbReference>
<sequence length="316" mass="35545">MKLLIRAPFAESERKRLETYFDEIIYDPWTRTGERYYEDEMLEVLKKEQPDALITELDRITEKVLEGYGKLIFIGDCRANPANIDVEACKRAGVPVLCTPARNAQAVAEMLTGLLVAYMRNIIPAVQWVKDGKWVEGTTPYYTWMGNELYGKKVGFVGFGAVGKHAAKILEAYGCEIFFYDPFVDFVKDAYKKCGLEEIFENSDIISIHLPVIDSTKGMIHAELLAKMKETAIFVNTARSAVVEEPALLEVLRAKKIRGAILDVLSVEPPTEDALEIAKLDNVLLTPHICGAAYEVTDHQSLIMTEKVAAWMNENK</sequence>